<gene>
    <name evidence="2" type="ORF">K452DRAFT_297859</name>
</gene>
<name>A0A6A6BEL2_9PEZI</name>
<dbReference type="PANTHER" id="PTHR13491">
    <property type="entry name" value="ZCCHC10 PROTEIN"/>
    <property type="match status" value="1"/>
</dbReference>
<dbReference type="InterPro" id="IPR036875">
    <property type="entry name" value="Znf_CCHC_sf"/>
</dbReference>
<proteinExistence type="predicted"/>
<feature type="compositionally biased region" description="Low complexity" evidence="1">
    <location>
        <begin position="223"/>
        <end position="233"/>
    </location>
</feature>
<organism evidence="2 3">
    <name type="scientific">Aplosporella prunicola CBS 121167</name>
    <dbReference type="NCBI Taxonomy" id="1176127"/>
    <lineage>
        <taxon>Eukaryota</taxon>
        <taxon>Fungi</taxon>
        <taxon>Dikarya</taxon>
        <taxon>Ascomycota</taxon>
        <taxon>Pezizomycotina</taxon>
        <taxon>Dothideomycetes</taxon>
        <taxon>Dothideomycetes incertae sedis</taxon>
        <taxon>Botryosphaeriales</taxon>
        <taxon>Aplosporellaceae</taxon>
        <taxon>Aplosporella</taxon>
    </lineage>
</organism>
<dbReference type="GeneID" id="54299563"/>
<evidence type="ECO:0008006" key="4">
    <source>
        <dbReference type="Google" id="ProtNLM"/>
    </source>
</evidence>
<feature type="compositionally biased region" description="Basic and acidic residues" evidence="1">
    <location>
        <begin position="128"/>
        <end position="145"/>
    </location>
</feature>
<dbReference type="GO" id="GO:0003676">
    <property type="term" value="F:nucleic acid binding"/>
    <property type="evidence" value="ECO:0007669"/>
    <property type="project" value="InterPro"/>
</dbReference>
<feature type="compositionally biased region" description="Basic and acidic residues" evidence="1">
    <location>
        <begin position="193"/>
        <end position="206"/>
    </location>
</feature>
<keyword evidence="3" id="KW-1185">Reference proteome</keyword>
<protein>
    <recommendedName>
        <fullName evidence="4">CCHC-type domain-containing protein</fullName>
    </recommendedName>
</protein>
<dbReference type="Proteomes" id="UP000799438">
    <property type="component" value="Unassembled WGS sequence"/>
</dbReference>
<sequence>MFRGSGRSRATPSTTCQKCLKKGHYSYECKASAQERPYLSRPSRTQQLFNPKLVPKLNSDVPNDLLRKKGVADEQLAKKAEERGRKHARDEDDYPAASRKRSRSASAYSSSSVSTISTNRSPSRSPSPRRDVAPKRHHSHAADDRKRRRRSVSSDAFSNRDEALPHKGERNTRRRRSSMSPVERGRRRSRSSVSDRDNISRSDIERSASPPQHRDRRPRRSSPRTTRYQSPPSGRGGVAPPRGADEPRERPHRPPPAVASAPSPPRSFRERSLSPYSKRLALTQNMGTGGR</sequence>
<feature type="compositionally biased region" description="Polar residues" evidence="1">
    <location>
        <begin position="282"/>
        <end position="291"/>
    </location>
</feature>
<evidence type="ECO:0000313" key="3">
    <source>
        <dbReference type="Proteomes" id="UP000799438"/>
    </source>
</evidence>
<feature type="region of interest" description="Disordered" evidence="1">
    <location>
        <begin position="33"/>
        <end position="291"/>
    </location>
</feature>
<accession>A0A6A6BEL2</accession>
<evidence type="ECO:0000313" key="2">
    <source>
        <dbReference type="EMBL" id="KAF2142602.1"/>
    </source>
</evidence>
<reference evidence="2" key="1">
    <citation type="journal article" date="2020" name="Stud. Mycol.">
        <title>101 Dothideomycetes genomes: a test case for predicting lifestyles and emergence of pathogens.</title>
        <authorList>
            <person name="Haridas S."/>
            <person name="Albert R."/>
            <person name="Binder M."/>
            <person name="Bloem J."/>
            <person name="Labutti K."/>
            <person name="Salamov A."/>
            <person name="Andreopoulos B."/>
            <person name="Baker S."/>
            <person name="Barry K."/>
            <person name="Bills G."/>
            <person name="Bluhm B."/>
            <person name="Cannon C."/>
            <person name="Castanera R."/>
            <person name="Culley D."/>
            <person name="Daum C."/>
            <person name="Ezra D."/>
            <person name="Gonzalez J."/>
            <person name="Henrissat B."/>
            <person name="Kuo A."/>
            <person name="Liang C."/>
            <person name="Lipzen A."/>
            <person name="Lutzoni F."/>
            <person name="Magnuson J."/>
            <person name="Mondo S."/>
            <person name="Nolan M."/>
            <person name="Ohm R."/>
            <person name="Pangilinan J."/>
            <person name="Park H.-J."/>
            <person name="Ramirez L."/>
            <person name="Alfaro M."/>
            <person name="Sun H."/>
            <person name="Tritt A."/>
            <person name="Yoshinaga Y."/>
            <person name="Zwiers L.-H."/>
            <person name="Turgeon B."/>
            <person name="Goodwin S."/>
            <person name="Spatafora J."/>
            <person name="Crous P."/>
            <person name="Grigoriev I."/>
        </authorList>
    </citation>
    <scope>NUCLEOTIDE SEQUENCE</scope>
    <source>
        <strain evidence="2">CBS 121167</strain>
    </source>
</reference>
<dbReference type="AlphaFoldDB" id="A0A6A6BEL2"/>
<dbReference type="SUPFAM" id="SSF57756">
    <property type="entry name" value="Retrovirus zinc finger-like domains"/>
    <property type="match status" value="1"/>
</dbReference>
<feature type="compositionally biased region" description="Low complexity" evidence="1">
    <location>
        <begin position="104"/>
        <end position="126"/>
    </location>
</feature>
<feature type="compositionally biased region" description="Basic and acidic residues" evidence="1">
    <location>
        <begin position="158"/>
        <end position="171"/>
    </location>
</feature>
<dbReference type="GO" id="GO:0008270">
    <property type="term" value="F:zinc ion binding"/>
    <property type="evidence" value="ECO:0007669"/>
    <property type="project" value="InterPro"/>
</dbReference>
<dbReference type="Pfam" id="PF13917">
    <property type="entry name" value="zf-CCHC_3"/>
    <property type="match status" value="1"/>
</dbReference>
<dbReference type="OrthoDB" id="437973at2759"/>
<dbReference type="RefSeq" id="XP_033398314.1">
    <property type="nucleotide sequence ID" value="XM_033542066.1"/>
</dbReference>
<evidence type="ECO:0000256" key="1">
    <source>
        <dbReference type="SAM" id="MobiDB-lite"/>
    </source>
</evidence>
<dbReference type="EMBL" id="ML995484">
    <property type="protein sequence ID" value="KAF2142602.1"/>
    <property type="molecule type" value="Genomic_DNA"/>
</dbReference>
<dbReference type="InterPro" id="IPR039715">
    <property type="entry name" value="ZCCHC10"/>
</dbReference>
<feature type="compositionally biased region" description="Pro residues" evidence="1">
    <location>
        <begin position="254"/>
        <end position="265"/>
    </location>
</feature>
<dbReference type="PANTHER" id="PTHR13491:SF0">
    <property type="entry name" value="ZINC FINGER CCHC DOMAIN-CONTAINING PROTEIN 10"/>
    <property type="match status" value="1"/>
</dbReference>
<feature type="compositionally biased region" description="Basic and acidic residues" evidence="1">
    <location>
        <begin position="65"/>
        <end position="90"/>
    </location>
</feature>